<gene>
    <name evidence="2" type="ORF">G9X64_05885</name>
</gene>
<dbReference type="AlphaFoldDB" id="A0A7Y3S2W0"/>
<name>A0A7Y3S2W0_9HYPH</name>
<keyword evidence="1" id="KW-0812">Transmembrane</keyword>
<feature type="transmembrane region" description="Helical" evidence="1">
    <location>
        <begin position="119"/>
        <end position="138"/>
    </location>
</feature>
<evidence type="ECO:0000256" key="1">
    <source>
        <dbReference type="SAM" id="Phobius"/>
    </source>
</evidence>
<keyword evidence="1" id="KW-0472">Membrane</keyword>
<feature type="transmembrane region" description="Helical" evidence="1">
    <location>
        <begin position="20"/>
        <end position="37"/>
    </location>
</feature>
<sequence length="175" mass="18079">MSHETNSTASTAQGRNTGTGIYIILTVTAALTAATAAQTSLLLTLPPWAMFMGWVAYFTRRPSAAEGFQSWVCTVLGLCVGAAAVLAVPLLAPTLGSVAFPVVVLCVALTVISTRGLPVLSNLLGYFIGLITFFAAHLEPELSSIAKLGSATAIGSIAGWVVQTVEKKIRSIVAA</sequence>
<dbReference type="Pfam" id="PF06496">
    <property type="entry name" value="DUF1097"/>
    <property type="match status" value="1"/>
</dbReference>
<evidence type="ECO:0000313" key="3">
    <source>
        <dbReference type="Proteomes" id="UP000519972"/>
    </source>
</evidence>
<organism evidence="2 3">
    <name type="scientific">Rhizobium sophorae</name>
    <dbReference type="NCBI Taxonomy" id="1535242"/>
    <lineage>
        <taxon>Bacteria</taxon>
        <taxon>Pseudomonadati</taxon>
        <taxon>Pseudomonadota</taxon>
        <taxon>Alphaproteobacteria</taxon>
        <taxon>Hyphomicrobiales</taxon>
        <taxon>Rhizobiaceae</taxon>
        <taxon>Rhizobium/Agrobacterium group</taxon>
        <taxon>Rhizobium</taxon>
    </lineage>
</organism>
<comment type="caution">
    <text evidence="2">The sequence shown here is derived from an EMBL/GenBank/DDBJ whole genome shotgun (WGS) entry which is preliminary data.</text>
</comment>
<keyword evidence="3" id="KW-1185">Reference proteome</keyword>
<protein>
    <submittedName>
        <fullName evidence="2">DUF1097 domain-containing protein</fullName>
    </submittedName>
</protein>
<dbReference type="Proteomes" id="UP000519972">
    <property type="component" value="Unassembled WGS sequence"/>
</dbReference>
<proteinExistence type="predicted"/>
<reference evidence="2 3" key="1">
    <citation type="submission" date="2020-02" db="EMBL/GenBank/DDBJ databases">
        <authorList>
            <person name="Sun Q."/>
        </authorList>
    </citation>
    <scope>NUCLEOTIDE SEQUENCE [LARGE SCALE GENOMIC DNA]</scope>
    <source>
        <strain evidence="2 3">CCBAU 03386</strain>
    </source>
</reference>
<dbReference type="InterPro" id="IPR009476">
    <property type="entry name" value="DUF1097"/>
</dbReference>
<evidence type="ECO:0000313" key="2">
    <source>
        <dbReference type="EMBL" id="NNU36019.1"/>
    </source>
</evidence>
<dbReference type="RefSeq" id="WP_171376158.1">
    <property type="nucleotide sequence ID" value="NZ_JABFCN010000009.1"/>
</dbReference>
<keyword evidence="1" id="KW-1133">Transmembrane helix</keyword>
<accession>A0A7Y3S2W0</accession>
<dbReference type="EMBL" id="JABFCN010000009">
    <property type="protein sequence ID" value="NNU36019.1"/>
    <property type="molecule type" value="Genomic_DNA"/>
</dbReference>
<feature type="transmembrane region" description="Helical" evidence="1">
    <location>
        <begin position="94"/>
        <end position="112"/>
    </location>
</feature>